<keyword evidence="10" id="KW-1185">Reference proteome</keyword>
<dbReference type="Pfam" id="PF16355">
    <property type="entry name" value="DUF4982"/>
    <property type="match status" value="1"/>
</dbReference>
<feature type="domain" description="Glycoside hydrolase family 2 catalytic" evidence="5">
    <location>
        <begin position="301"/>
        <end position="443"/>
    </location>
</feature>
<evidence type="ECO:0000256" key="1">
    <source>
        <dbReference type="ARBA" id="ARBA00007401"/>
    </source>
</evidence>
<dbReference type="InterPro" id="IPR006101">
    <property type="entry name" value="Glyco_hydro_2"/>
</dbReference>
<evidence type="ECO:0000259" key="5">
    <source>
        <dbReference type="Pfam" id="PF02836"/>
    </source>
</evidence>
<dbReference type="InterPro" id="IPR006102">
    <property type="entry name" value="Ig-like_GH2"/>
</dbReference>
<dbReference type="Gene3D" id="2.60.120.430">
    <property type="entry name" value="Galactose-binding lectin"/>
    <property type="match status" value="1"/>
</dbReference>
<proteinExistence type="inferred from homology"/>
<comment type="caution">
    <text evidence="9">The sequence shown here is derived from an EMBL/GenBank/DDBJ whole genome shotgun (WGS) entry which is preliminary data.</text>
</comment>
<evidence type="ECO:0000313" key="9">
    <source>
        <dbReference type="EMBL" id="MFD2918317.1"/>
    </source>
</evidence>
<dbReference type="Gene3D" id="3.20.20.80">
    <property type="entry name" value="Glycosidases"/>
    <property type="match status" value="1"/>
</dbReference>
<comment type="similarity">
    <text evidence="1">Belongs to the glycosyl hydrolase 2 family.</text>
</comment>
<evidence type="ECO:0000259" key="7">
    <source>
        <dbReference type="Pfam" id="PF11721"/>
    </source>
</evidence>
<evidence type="ECO:0000256" key="3">
    <source>
        <dbReference type="ARBA" id="ARBA00023295"/>
    </source>
</evidence>
<feature type="domain" description="Malectin" evidence="7">
    <location>
        <begin position="698"/>
        <end position="865"/>
    </location>
</feature>
<evidence type="ECO:0000256" key="2">
    <source>
        <dbReference type="ARBA" id="ARBA00022801"/>
    </source>
</evidence>
<dbReference type="Proteomes" id="UP001597511">
    <property type="component" value="Unassembled WGS sequence"/>
</dbReference>
<dbReference type="Pfam" id="PF02836">
    <property type="entry name" value="Glyco_hydro_2_C"/>
    <property type="match status" value="1"/>
</dbReference>
<accession>A0ABW6A2J9</accession>
<gene>
    <name evidence="9" type="ORF">ACFS6H_01270</name>
</gene>
<dbReference type="Pfam" id="PF11721">
    <property type="entry name" value="Malectin"/>
    <property type="match status" value="1"/>
</dbReference>
<evidence type="ECO:0000259" key="4">
    <source>
        <dbReference type="Pfam" id="PF00703"/>
    </source>
</evidence>
<keyword evidence="3" id="KW-0326">Glycosidase</keyword>
<dbReference type="PRINTS" id="PR00132">
    <property type="entry name" value="GLHYDRLASE2"/>
</dbReference>
<dbReference type="InterPro" id="IPR051913">
    <property type="entry name" value="GH2_Domain-Containing"/>
</dbReference>
<dbReference type="PANTHER" id="PTHR42732:SF1">
    <property type="entry name" value="BETA-MANNOSIDASE"/>
    <property type="match status" value="1"/>
</dbReference>
<dbReference type="InterPro" id="IPR013783">
    <property type="entry name" value="Ig-like_fold"/>
</dbReference>
<dbReference type="InterPro" id="IPR032311">
    <property type="entry name" value="DUF4982"/>
</dbReference>
<dbReference type="InterPro" id="IPR021720">
    <property type="entry name" value="Malectin_dom"/>
</dbReference>
<dbReference type="SUPFAM" id="SSF49785">
    <property type="entry name" value="Galactose-binding domain-like"/>
    <property type="match status" value="2"/>
</dbReference>
<dbReference type="Pfam" id="PF02837">
    <property type="entry name" value="Glyco_hydro_2_N"/>
    <property type="match status" value="1"/>
</dbReference>
<name>A0ABW6A2J9_9BACT</name>
<sequence length="1146" mass="129015">MLSLTVSAQRKQINLYDNWLTTANDHAGINTTDAPVPAADAHWKKVSIPHNWDDYHGYRRLLHGNKHGTAWYKKNITLNASRQGKRFFLVFEGAGSYATVYLNGTYIGEHAGGRTSFTLDITDHFKTDGTDNLLTVRADHPAHIQDLPWVCGGCSEERGFSEGSQPMGIFRPVQLLVTDDVRIEPFGIHAWANVGEQQSTLNINTTVKNYGPTKRTVTITHRLLNAQQQTVKTVSYTQVLQAGDSLTQLQKNIIINKPVRWSVTNPYLYTIVTTVKENNRLLDETKTSFGFRTVKWHTPTNQFLLNGQAVFMNGIAEYEHIIGQSHAFSKEQVRARMNWIKSTGFNAFRDGHQPHHLLYGQLCNELGILWWTQLSAHIWFDNPAFRSNFKKLLREWVIERRNDPSVVLWGLQNESTLPEDFAKECTELIRTLDPTASTERLVTTCNGGKGTDWDVPQNWTGTYGGNPAAYDQDVKRQVLIGEYGAWRTLDLHTEGGFVQNGPVSEDRMTELMEQKVRLAEKAKDSAAGHFFWLLTSHDNPGRVQGGEGLRELDRVGPVNYKGLLTPWEEPTDVLYMYRSNYTTAPMVYIASHTWPNRWTTPGIKNDIRVYSNCEEVELFNDIEAASLGKRKRDGIGTHFTWDKVNIQFNVLYAVGYVKGKAVARDTIVLDHLPQAPGFDKLYRTAKPLLEPAKGFTYVYRINCGGPGYTDTYQNKWSADRSVPNGNTKNQGSLSWTNHFSGMPAFFASQRRTNDPIKNTRDWPLFQSFRYGREQLSFQFPLPDGEYRVELYFNEPWLGIGGGMDAGAMRLFDVAVNDKVVLKDLDIWKEAGTNAALKKVVTVQVKGGMLRLSFPDIKAGQALIAGIAIATTNKNVQLAPALQLITLQSKTGAAQTWLDAGDKTFSDGNVQFRSLPSKLYGADWIQQPRQQNADISFTIHKPADVFIGIDSALKPSAEWLAQMEATQTFIETDEGGSKLYAVYRKRYKAGEPVVVKAANYPQLIMIVPVDSMQAAFDLKKTTVYNIDKAILPLGVQVAIANEKECGVVNTNNRVMVEWPVHTGVADQYAITFKYYYPLQNEIKGRLQLINSADDIMLDEELSIGFTRPGKWNTLGFNTPGMINAGHYRVRFITEGGQQLAIRSIEIQ</sequence>
<dbReference type="Gene3D" id="2.60.120.260">
    <property type="entry name" value="Galactose-binding domain-like"/>
    <property type="match status" value="1"/>
</dbReference>
<organism evidence="9 10">
    <name type="scientific">Terrimonas rubra</name>
    <dbReference type="NCBI Taxonomy" id="1035890"/>
    <lineage>
        <taxon>Bacteria</taxon>
        <taxon>Pseudomonadati</taxon>
        <taxon>Bacteroidota</taxon>
        <taxon>Chitinophagia</taxon>
        <taxon>Chitinophagales</taxon>
        <taxon>Chitinophagaceae</taxon>
        <taxon>Terrimonas</taxon>
    </lineage>
</organism>
<feature type="domain" description="Glycoside hydrolase family 2 immunoglobulin-like beta-sandwich" evidence="4">
    <location>
        <begin position="197"/>
        <end position="292"/>
    </location>
</feature>
<feature type="domain" description="DUF4982" evidence="8">
    <location>
        <begin position="605"/>
        <end position="663"/>
    </location>
</feature>
<dbReference type="RefSeq" id="WP_386094232.1">
    <property type="nucleotide sequence ID" value="NZ_JBHUOZ010000001.1"/>
</dbReference>
<dbReference type="Gene3D" id="2.60.40.10">
    <property type="entry name" value="Immunoglobulins"/>
    <property type="match status" value="2"/>
</dbReference>
<dbReference type="InterPro" id="IPR008979">
    <property type="entry name" value="Galactose-bd-like_sf"/>
</dbReference>
<dbReference type="InterPro" id="IPR017853">
    <property type="entry name" value="GH"/>
</dbReference>
<dbReference type="Pfam" id="PF00703">
    <property type="entry name" value="Glyco_hydro_2"/>
    <property type="match status" value="1"/>
</dbReference>
<dbReference type="PANTHER" id="PTHR42732">
    <property type="entry name" value="BETA-GALACTOSIDASE"/>
    <property type="match status" value="1"/>
</dbReference>
<evidence type="ECO:0000259" key="8">
    <source>
        <dbReference type="Pfam" id="PF16355"/>
    </source>
</evidence>
<evidence type="ECO:0000259" key="6">
    <source>
        <dbReference type="Pfam" id="PF02837"/>
    </source>
</evidence>
<feature type="domain" description="Glycosyl hydrolases family 2 sugar binding" evidence="6">
    <location>
        <begin position="65"/>
        <end position="176"/>
    </location>
</feature>
<dbReference type="SUPFAM" id="SSF49303">
    <property type="entry name" value="beta-Galactosidase/glucuronidase domain"/>
    <property type="match status" value="1"/>
</dbReference>
<dbReference type="InterPro" id="IPR006104">
    <property type="entry name" value="Glyco_hydro_2_N"/>
</dbReference>
<reference evidence="10" key="1">
    <citation type="journal article" date="2019" name="Int. J. Syst. Evol. Microbiol.">
        <title>The Global Catalogue of Microorganisms (GCM) 10K type strain sequencing project: providing services to taxonomists for standard genome sequencing and annotation.</title>
        <authorList>
            <consortium name="The Broad Institute Genomics Platform"/>
            <consortium name="The Broad Institute Genome Sequencing Center for Infectious Disease"/>
            <person name="Wu L."/>
            <person name="Ma J."/>
        </authorList>
    </citation>
    <scope>NUCLEOTIDE SEQUENCE [LARGE SCALE GENOMIC DNA]</scope>
    <source>
        <strain evidence="10">KCTC 23299</strain>
    </source>
</reference>
<dbReference type="InterPro" id="IPR036156">
    <property type="entry name" value="Beta-gal/glucu_dom_sf"/>
</dbReference>
<evidence type="ECO:0000313" key="10">
    <source>
        <dbReference type="Proteomes" id="UP001597511"/>
    </source>
</evidence>
<protein>
    <submittedName>
        <fullName evidence="9">Malectin domain-containing carbohydrate-binding protein</fullName>
    </submittedName>
</protein>
<keyword evidence="2" id="KW-0378">Hydrolase</keyword>
<dbReference type="InterPro" id="IPR006103">
    <property type="entry name" value="Glyco_hydro_2_cat"/>
</dbReference>
<dbReference type="EMBL" id="JBHUOZ010000001">
    <property type="protein sequence ID" value="MFD2918317.1"/>
    <property type="molecule type" value="Genomic_DNA"/>
</dbReference>
<dbReference type="SUPFAM" id="SSF51445">
    <property type="entry name" value="(Trans)glycosidases"/>
    <property type="match status" value="1"/>
</dbReference>